<dbReference type="RefSeq" id="WP_267766190.1">
    <property type="nucleotide sequence ID" value="NZ_JAPNKE010000002.1"/>
</dbReference>
<dbReference type="AlphaFoldDB" id="A0A9X3EIE5"/>
<feature type="compositionally biased region" description="Low complexity" evidence="1">
    <location>
        <begin position="201"/>
        <end position="213"/>
    </location>
</feature>
<gene>
    <name evidence="2" type="ORF">OV079_03380</name>
</gene>
<accession>A0A9X3EIE5</accession>
<keyword evidence="3" id="KW-1185">Reference proteome</keyword>
<feature type="region of interest" description="Disordered" evidence="1">
    <location>
        <begin position="191"/>
        <end position="221"/>
    </location>
</feature>
<reference evidence="2" key="1">
    <citation type="submission" date="2022-11" db="EMBL/GenBank/DDBJ databases">
        <title>Minimal conservation of predation-associated metabolite biosynthetic gene clusters underscores biosynthetic potential of Myxococcota including descriptions for ten novel species: Archangium lansinium sp. nov., Myxococcus landrumus sp. nov., Nannocystis bai.</title>
        <authorList>
            <person name="Ahearne A."/>
            <person name="Stevens C."/>
            <person name="Phillips K."/>
        </authorList>
    </citation>
    <scope>NUCLEOTIDE SEQUENCE</scope>
    <source>
        <strain evidence="2">Na p29</strain>
    </source>
</reference>
<evidence type="ECO:0000256" key="1">
    <source>
        <dbReference type="SAM" id="MobiDB-lite"/>
    </source>
</evidence>
<evidence type="ECO:0000313" key="3">
    <source>
        <dbReference type="Proteomes" id="UP001150924"/>
    </source>
</evidence>
<evidence type="ECO:0000313" key="2">
    <source>
        <dbReference type="EMBL" id="MCY1004627.1"/>
    </source>
</evidence>
<dbReference type="Proteomes" id="UP001150924">
    <property type="component" value="Unassembled WGS sequence"/>
</dbReference>
<sequence length="221" mass="23430">MTAETTTESVDWLVRALGHPADDPALAEIALDAARTLMRVPPEELVPHVAPMITALANRFSVTGGDAALDRAAEVLARIEPGALTAALAGMLAACDETARLSWLRELDGLALACPALLPVLASLSPRPPARDAAFEAEVGRFGPYVDAFLAALAEKSAIGSLGAYKAVVRARLRSPRVLDRYLALDWAAPRSSPRRRRTRSSSPARTGPRRTSISWTSASG</sequence>
<protein>
    <submittedName>
        <fullName evidence="2">Uncharacterized protein</fullName>
    </submittedName>
</protein>
<name>A0A9X3EIE5_9BACT</name>
<proteinExistence type="predicted"/>
<organism evidence="2 3">
    <name type="scientific">Nannocystis pusilla</name>
    <dbReference type="NCBI Taxonomy" id="889268"/>
    <lineage>
        <taxon>Bacteria</taxon>
        <taxon>Pseudomonadati</taxon>
        <taxon>Myxococcota</taxon>
        <taxon>Polyangia</taxon>
        <taxon>Nannocystales</taxon>
        <taxon>Nannocystaceae</taxon>
        <taxon>Nannocystis</taxon>
    </lineage>
</organism>
<comment type="caution">
    <text evidence="2">The sequence shown here is derived from an EMBL/GenBank/DDBJ whole genome shotgun (WGS) entry which is preliminary data.</text>
</comment>
<dbReference type="EMBL" id="JAPNKE010000002">
    <property type="protein sequence ID" value="MCY1004627.1"/>
    <property type="molecule type" value="Genomic_DNA"/>
</dbReference>